<reference evidence="3" key="1">
    <citation type="journal article" date="2019" name="Int. J. Syst. Evol. Microbiol.">
        <title>The Global Catalogue of Microorganisms (GCM) 10K type strain sequencing project: providing services to taxonomists for standard genome sequencing and annotation.</title>
        <authorList>
            <consortium name="The Broad Institute Genomics Platform"/>
            <consortium name="The Broad Institute Genome Sequencing Center for Infectious Disease"/>
            <person name="Wu L."/>
            <person name="Ma J."/>
        </authorList>
    </citation>
    <scope>NUCLEOTIDE SEQUENCE [LARGE SCALE GENOMIC DNA]</scope>
    <source>
        <strain evidence="3">JCM 4805</strain>
    </source>
</reference>
<sequence length="97" mass="9975">MTAAPSDEVPPYPLFNTAASLPPQSRAPGSPVRTRPAAVHETAVRGTSDSGRSPPAQDAVQWPGDRTGPALPGVRAGNGWGSVVAVPPNETKECRHG</sequence>
<keyword evidence="3" id="KW-1185">Reference proteome</keyword>
<gene>
    <name evidence="2" type="ORF">GCM10010361_47600</name>
</gene>
<organism evidence="2 3">
    <name type="scientific">Streptomyces olivaceiscleroticus</name>
    <dbReference type="NCBI Taxonomy" id="68245"/>
    <lineage>
        <taxon>Bacteria</taxon>
        <taxon>Bacillati</taxon>
        <taxon>Actinomycetota</taxon>
        <taxon>Actinomycetes</taxon>
        <taxon>Kitasatosporales</taxon>
        <taxon>Streptomycetaceae</taxon>
        <taxon>Streptomyces</taxon>
    </lineage>
</organism>
<protein>
    <submittedName>
        <fullName evidence="2">Uncharacterized protein</fullName>
    </submittedName>
</protein>
<dbReference type="EMBL" id="BAAABY010000033">
    <property type="protein sequence ID" value="GAA0477573.1"/>
    <property type="molecule type" value="Genomic_DNA"/>
</dbReference>
<dbReference type="Proteomes" id="UP001500909">
    <property type="component" value="Unassembled WGS sequence"/>
</dbReference>
<feature type="region of interest" description="Disordered" evidence="1">
    <location>
        <begin position="1"/>
        <end position="97"/>
    </location>
</feature>
<evidence type="ECO:0000313" key="3">
    <source>
        <dbReference type="Proteomes" id="UP001500909"/>
    </source>
</evidence>
<proteinExistence type="predicted"/>
<evidence type="ECO:0000313" key="2">
    <source>
        <dbReference type="EMBL" id="GAA0477573.1"/>
    </source>
</evidence>
<name>A0ABP3KE55_9ACTN</name>
<comment type="caution">
    <text evidence="2">The sequence shown here is derived from an EMBL/GenBank/DDBJ whole genome shotgun (WGS) entry which is preliminary data.</text>
</comment>
<accession>A0ABP3KE55</accession>
<evidence type="ECO:0000256" key="1">
    <source>
        <dbReference type="SAM" id="MobiDB-lite"/>
    </source>
</evidence>